<comment type="caution">
    <text evidence="2">The sequence shown here is derived from an EMBL/GenBank/DDBJ whole genome shotgun (WGS) entry which is preliminary data.</text>
</comment>
<dbReference type="EMBL" id="BAAAJK010000006">
    <property type="protein sequence ID" value="GAA1385022.1"/>
    <property type="molecule type" value="Genomic_DNA"/>
</dbReference>
<dbReference type="InterPro" id="IPR002925">
    <property type="entry name" value="Dienelactn_hydro"/>
</dbReference>
<reference evidence="3" key="1">
    <citation type="journal article" date="2019" name="Int. J. Syst. Evol. Microbiol.">
        <title>The Global Catalogue of Microorganisms (GCM) 10K type strain sequencing project: providing services to taxonomists for standard genome sequencing and annotation.</title>
        <authorList>
            <consortium name="The Broad Institute Genomics Platform"/>
            <consortium name="The Broad Institute Genome Sequencing Center for Infectious Disease"/>
            <person name="Wu L."/>
            <person name="Ma J."/>
        </authorList>
    </citation>
    <scope>NUCLEOTIDE SEQUENCE [LARGE SCALE GENOMIC DNA]</scope>
    <source>
        <strain evidence="3">JCM 11896</strain>
    </source>
</reference>
<accession>A0ABP4ICZ3</accession>
<dbReference type="InterPro" id="IPR051049">
    <property type="entry name" value="Dienelactone_hydrolase-like"/>
</dbReference>
<keyword evidence="3" id="KW-1185">Reference proteome</keyword>
<proteinExistence type="predicted"/>
<dbReference type="Proteomes" id="UP001501414">
    <property type="component" value="Unassembled WGS sequence"/>
</dbReference>
<protein>
    <submittedName>
        <fullName evidence="2">Dienelactone hydrolase family protein</fullName>
    </submittedName>
</protein>
<dbReference type="Pfam" id="PF01738">
    <property type="entry name" value="DLH"/>
    <property type="match status" value="1"/>
</dbReference>
<evidence type="ECO:0000259" key="1">
    <source>
        <dbReference type="Pfam" id="PF01738"/>
    </source>
</evidence>
<dbReference type="GO" id="GO:0016787">
    <property type="term" value="F:hydrolase activity"/>
    <property type="evidence" value="ECO:0007669"/>
    <property type="project" value="UniProtKB-KW"/>
</dbReference>
<dbReference type="SUPFAM" id="SSF53474">
    <property type="entry name" value="alpha/beta-Hydrolases"/>
    <property type="match status" value="1"/>
</dbReference>
<evidence type="ECO:0000313" key="3">
    <source>
        <dbReference type="Proteomes" id="UP001501414"/>
    </source>
</evidence>
<dbReference type="PANTHER" id="PTHR46623:SF6">
    <property type="entry name" value="ALPHA_BETA-HYDROLASES SUPERFAMILY PROTEIN"/>
    <property type="match status" value="1"/>
</dbReference>
<feature type="domain" description="Dienelactone hydrolase" evidence="1">
    <location>
        <begin position="4"/>
        <end position="189"/>
    </location>
</feature>
<keyword evidence="2" id="KW-0378">Hydrolase</keyword>
<gene>
    <name evidence="2" type="ORF">GCM10009613_16730</name>
</gene>
<dbReference type="RefSeq" id="WP_344020105.1">
    <property type="nucleotide sequence ID" value="NZ_BAAAJK010000006.1"/>
</dbReference>
<evidence type="ECO:0000313" key="2">
    <source>
        <dbReference type="EMBL" id="GAA1385022.1"/>
    </source>
</evidence>
<sequence>MARVVVFHHAQGLTDGIRSFADELRADGHDVTVPDLYDGATFDSLDAGVAHAERIGFGTLVGRGRDAVDGGPAEVVYLGFSLGVLPAQMLAQTRPGAQGALLCHSCIPTAEFDVPWPQGVPVQIHAMGGDELFRSDGDLDAARDIVASNDDAELFLYPGDRHLFTDSSLAAYDRDAAALLNRRVRAFLAGIG</sequence>
<dbReference type="Gene3D" id="3.40.50.1820">
    <property type="entry name" value="alpha/beta hydrolase"/>
    <property type="match status" value="1"/>
</dbReference>
<name>A0ABP4ICZ3_9PSEU</name>
<dbReference type="InterPro" id="IPR029058">
    <property type="entry name" value="AB_hydrolase_fold"/>
</dbReference>
<dbReference type="PANTHER" id="PTHR46623">
    <property type="entry name" value="CARBOXYMETHYLENEBUTENOLIDASE-RELATED"/>
    <property type="match status" value="1"/>
</dbReference>
<organism evidence="2 3">
    <name type="scientific">Pseudonocardia kongjuensis</name>
    <dbReference type="NCBI Taxonomy" id="102227"/>
    <lineage>
        <taxon>Bacteria</taxon>
        <taxon>Bacillati</taxon>
        <taxon>Actinomycetota</taxon>
        <taxon>Actinomycetes</taxon>
        <taxon>Pseudonocardiales</taxon>
        <taxon>Pseudonocardiaceae</taxon>
        <taxon>Pseudonocardia</taxon>
    </lineage>
</organism>